<reference evidence="1 2" key="1">
    <citation type="submission" date="2016-10" db="EMBL/GenBank/DDBJ databases">
        <authorList>
            <person name="de Groot N.N."/>
        </authorList>
    </citation>
    <scope>NUCLEOTIDE SEQUENCE [LARGE SCALE GENOMIC DNA]</scope>
    <source>
        <strain evidence="1 2">DSM 26656</strain>
    </source>
</reference>
<dbReference type="Proteomes" id="UP000236743">
    <property type="component" value="Unassembled WGS sequence"/>
</dbReference>
<accession>A0A1H6BV22</accession>
<dbReference type="AlphaFoldDB" id="A0A1H6BV22"/>
<dbReference type="Gene3D" id="3.40.50.10400">
    <property type="entry name" value="Hypothetical protein PA1492"/>
    <property type="match status" value="1"/>
</dbReference>
<dbReference type="SUPFAM" id="SSF52309">
    <property type="entry name" value="N-(deoxy)ribosyltransferase-like"/>
    <property type="match status" value="1"/>
</dbReference>
<dbReference type="EMBL" id="FNUY01000008">
    <property type="protein sequence ID" value="SEG64287.1"/>
    <property type="molecule type" value="Genomic_DNA"/>
</dbReference>
<proteinExistence type="predicted"/>
<organism evidence="1 2">
    <name type="scientific">Bosea lathyri</name>
    <dbReference type="NCBI Taxonomy" id="1036778"/>
    <lineage>
        <taxon>Bacteria</taxon>
        <taxon>Pseudomonadati</taxon>
        <taxon>Pseudomonadota</taxon>
        <taxon>Alphaproteobacteria</taxon>
        <taxon>Hyphomicrobiales</taxon>
        <taxon>Boseaceae</taxon>
        <taxon>Bosea</taxon>
    </lineage>
</organism>
<protein>
    <recommendedName>
        <fullName evidence="3">DUF4406 domain-containing protein</fullName>
    </recommendedName>
</protein>
<gene>
    <name evidence="1" type="ORF">SAMN04488115_10882</name>
</gene>
<dbReference type="InterPro" id="IPR025518">
    <property type="entry name" value="DUF4406"/>
</dbReference>
<sequence length="101" mass="11426">MKGYPESNYPLFRRVAAELRAQGHQVYNPAEFDYCRTTHPTFPLRVAFAEYSAFICSKADAIVLLPGWHKSLGVSAELALAKNCQLDIYEYVEPSLRQITA</sequence>
<evidence type="ECO:0000313" key="1">
    <source>
        <dbReference type="EMBL" id="SEG64287.1"/>
    </source>
</evidence>
<name>A0A1H6BV22_9HYPH</name>
<dbReference type="Pfam" id="PF14359">
    <property type="entry name" value="DUF4406"/>
    <property type="match status" value="1"/>
</dbReference>
<evidence type="ECO:0008006" key="3">
    <source>
        <dbReference type="Google" id="ProtNLM"/>
    </source>
</evidence>
<keyword evidence="2" id="KW-1185">Reference proteome</keyword>
<evidence type="ECO:0000313" key="2">
    <source>
        <dbReference type="Proteomes" id="UP000236743"/>
    </source>
</evidence>